<evidence type="ECO:0000256" key="1">
    <source>
        <dbReference type="SAM" id="MobiDB-lite"/>
    </source>
</evidence>
<proteinExistence type="predicted"/>
<accession>A0ABT1TBT7</accession>
<evidence type="ECO:0000313" key="3">
    <source>
        <dbReference type="EMBL" id="MCQ8102925.1"/>
    </source>
</evidence>
<dbReference type="Proteomes" id="UP001524499">
    <property type="component" value="Unassembled WGS sequence"/>
</dbReference>
<feature type="region of interest" description="Disordered" evidence="1">
    <location>
        <begin position="27"/>
        <end position="57"/>
    </location>
</feature>
<feature type="domain" description="Response receiver" evidence="2">
    <location>
        <begin position="17"/>
        <end position="208"/>
    </location>
</feature>
<dbReference type="InterPro" id="IPR043834">
    <property type="entry name" value="REC"/>
</dbReference>
<protein>
    <submittedName>
        <fullName evidence="3">Response regulator receiver domain</fullName>
    </submittedName>
</protein>
<organism evidence="3 4">
    <name type="scientific">Methylomonas subterranea</name>
    <dbReference type="NCBI Taxonomy" id="2952225"/>
    <lineage>
        <taxon>Bacteria</taxon>
        <taxon>Pseudomonadati</taxon>
        <taxon>Pseudomonadota</taxon>
        <taxon>Gammaproteobacteria</taxon>
        <taxon>Methylococcales</taxon>
        <taxon>Methylococcaceae</taxon>
        <taxon>Methylomonas</taxon>
    </lineage>
</organism>
<name>A0ABT1TBT7_9GAMM</name>
<gene>
    <name evidence="3" type="ORF">NP590_02305</name>
</gene>
<evidence type="ECO:0000313" key="4">
    <source>
        <dbReference type="Proteomes" id="UP001524499"/>
    </source>
</evidence>
<evidence type="ECO:0000259" key="2">
    <source>
        <dbReference type="Pfam" id="PF19192"/>
    </source>
</evidence>
<dbReference type="EMBL" id="JANIBJ010000003">
    <property type="protein sequence ID" value="MCQ8102925.1"/>
    <property type="molecule type" value="Genomic_DNA"/>
</dbReference>
<sequence>MTTTDFQTRTKQNFLDFLNSALVVDEEASYPESKTTPKTTNKPTRGAGTVEKEENESAEDFASRTHKLFCGEIIEAFADKGIICGVFRPENKGGWTNQVVKAASNADIVILDWNLKVEDTETEINETADNAGDHAVNIIKQLAENDLKSGRIRMIAVYTAETKSDDELLNKIETGINGTASSTHPIDKNGNVMHVGPMTIAIIRKNGNNQDNSSSESGLPDRILDILANQHNGLLTNAAVAAVSAIRKNTFQLLNLFSNQMDAAFVAHRIGLPTPDEAEEHFRHVIVSDLQEILESADISYKLDADTMFSWAQDLHKRNALKNDFFETTFLEAEETLQFLLKSGLPEFDDNTPTDLNVRAVNFAGKNKKKKTQRLLNMTSQFINDTKHDEVESNRLWAKRALIRHHYGEPAPFLQPGTIIQTMRGGKQEYLICVQQGCDCRRVPSSGKAFIFLPAKPVSSDKINKGDVFLKLDNEWHEWQISTKGYEIQKILFRPSQANDVIKACKKGNIGWFFSGSDGREYKWLGALKSLYIQNVIHQLAQDISRIATIESEWYRK</sequence>
<comment type="caution">
    <text evidence="3">The sequence shown here is derived from an EMBL/GenBank/DDBJ whole genome shotgun (WGS) entry which is preliminary data.</text>
</comment>
<keyword evidence="4" id="KW-1185">Reference proteome</keyword>
<dbReference type="Pfam" id="PF19192">
    <property type="entry name" value="Response_reg_2"/>
    <property type="match status" value="1"/>
</dbReference>
<dbReference type="RefSeq" id="WP_256600560.1">
    <property type="nucleotide sequence ID" value="NZ_JANIBJ010000003.1"/>
</dbReference>
<reference evidence="3 4" key="1">
    <citation type="submission" date="2022-07" db="EMBL/GenBank/DDBJ databases">
        <title>Methylomonas rivi sp. nov., Methylomonas rosea sp. nov., Methylomonas aureus sp. nov. and Methylomonas subterranea sp. nov., four novel methanotrophs isolated from a freshwater creek and the deep terrestrial subsurface.</title>
        <authorList>
            <person name="Abin C."/>
            <person name="Sankaranarayanan K."/>
            <person name="Garner C."/>
            <person name="Sindelar R."/>
            <person name="Kotary K."/>
            <person name="Garner R."/>
            <person name="Barclay S."/>
            <person name="Lawson P."/>
            <person name="Krumholz L."/>
        </authorList>
    </citation>
    <scope>NUCLEOTIDE SEQUENCE [LARGE SCALE GENOMIC DNA]</scope>
    <source>
        <strain evidence="3 4">SURF-2</strain>
    </source>
</reference>
<feature type="compositionally biased region" description="Low complexity" evidence="1">
    <location>
        <begin position="34"/>
        <end position="44"/>
    </location>
</feature>